<comment type="similarity">
    <text evidence="2">Belongs to the aldo/keto reductase family. Glutamate--cysteine ligase light chain subfamily.</text>
</comment>
<dbReference type="InterPro" id="IPR036812">
    <property type="entry name" value="NAD(P)_OxRdtase_dom_sf"/>
</dbReference>
<comment type="subunit">
    <text evidence="3">Heterodimer of a catalytic heavy chain and a regulatory light chain.</text>
</comment>
<comment type="caution">
    <text evidence="10">The sequence shown here is derived from an EMBL/GenBank/DDBJ whole genome shotgun (WGS) entry which is preliminary data.</text>
</comment>
<evidence type="ECO:0000256" key="7">
    <source>
        <dbReference type="ARBA" id="ARBA00031732"/>
    </source>
</evidence>
<evidence type="ECO:0000259" key="9">
    <source>
        <dbReference type="Pfam" id="PF00248"/>
    </source>
</evidence>
<protein>
    <recommendedName>
        <fullName evidence="7">GCS light chain</fullName>
    </recommendedName>
    <alternativeName>
        <fullName evidence="5">Gamma-ECS regulatory subunit</fullName>
    </alternativeName>
    <alternativeName>
        <fullName evidence="8">Gamma-glutamylcysteine synthetase regulatory subunit</fullName>
    </alternativeName>
    <alternativeName>
        <fullName evidence="6">Glutamate--cysteine ligase modifier subunit</fullName>
    </alternativeName>
</protein>
<dbReference type="OrthoDB" id="5596051at2759"/>
<accession>A0A4Y2BMF3</accession>
<evidence type="ECO:0000256" key="3">
    <source>
        <dbReference type="ARBA" id="ARBA00011532"/>
    </source>
</evidence>
<reference evidence="10 11" key="1">
    <citation type="journal article" date="2019" name="Sci. Rep.">
        <title>Orb-weaving spider Araneus ventricosus genome elucidates the spidroin gene catalogue.</title>
        <authorList>
            <person name="Kono N."/>
            <person name="Nakamura H."/>
            <person name="Ohtoshi R."/>
            <person name="Moran D.A.P."/>
            <person name="Shinohara A."/>
            <person name="Yoshida Y."/>
            <person name="Fujiwara M."/>
            <person name="Mori M."/>
            <person name="Tomita M."/>
            <person name="Arakawa K."/>
        </authorList>
    </citation>
    <scope>NUCLEOTIDE SEQUENCE [LARGE SCALE GENOMIC DNA]</scope>
</reference>
<dbReference type="Gene3D" id="3.20.20.100">
    <property type="entry name" value="NADP-dependent oxidoreductase domain"/>
    <property type="match status" value="1"/>
</dbReference>
<dbReference type="SUPFAM" id="SSF51430">
    <property type="entry name" value="NAD(P)-linked oxidoreductase"/>
    <property type="match status" value="1"/>
</dbReference>
<dbReference type="AlphaFoldDB" id="A0A4Y2BMF3"/>
<sequence length="264" mass="29926">MLPDHVENVIINTGNLISSKELKKRAIQTPTEEVFDSISTTFLSWLSTLQKEAVNDSTCQQLGTVYCVNPHAIKANQSDRAELKISIKIFLGHYDCEDLKTSILEMMNSLDVNVVDSLILSLPPPFLEEKFNLEKMKPLWTVLENFVHEGKLITIGISDLDTPELAELYEWAEIKPSVNQVNIESCCVMPPELTAFAKEHDIQLLTHNDPKVLLPDKMLHNILESAVTTSENWKISWIVRYAVVIKCRGIIQNKGYLMCTKKNT</sequence>
<evidence type="ECO:0000256" key="2">
    <source>
        <dbReference type="ARBA" id="ARBA00008612"/>
    </source>
</evidence>
<evidence type="ECO:0000256" key="1">
    <source>
        <dbReference type="ARBA" id="ARBA00005006"/>
    </source>
</evidence>
<evidence type="ECO:0000256" key="6">
    <source>
        <dbReference type="ARBA" id="ARBA00031154"/>
    </source>
</evidence>
<dbReference type="Proteomes" id="UP000499080">
    <property type="component" value="Unassembled WGS sequence"/>
</dbReference>
<dbReference type="EMBL" id="BGPR01000093">
    <property type="protein sequence ID" value="GBL93400.1"/>
    <property type="molecule type" value="Genomic_DNA"/>
</dbReference>
<dbReference type="PANTHER" id="PTHR13295:SF4">
    <property type="entry name" value="GLUTAMATE--CYSTEINE LIGASE REGULATORY SUBUNIT"/>
    <property type="match status" value="1"/>
</dbReference>
<name>A0A4Y2BMF3_ARAVE</name>
<dbReference type="UniPathway" id="UPA00142">
    <property type="reaction ID" value="UER00209"/>
</dbReference>
<comment type="pathway">
    <text evidence="1">Sulfur metabolism; glutathione biosynthesis; glutathione from L-cysteine and L-glutamate: step 1/2.</text>
</comment>
<dbReference type="InterPro" id="IPR023210">
    <property type="entry name" value="NADP_OxRdtase_dom"/>
</dbReference>
<keyword evidence="4" id="KW-0317">Glutathione biosynthesis</keyword>
<feature type="domain" description="NADP-dependent oxidoreductase" evidence="9">
    <location>
        <begin position="72"/>
        <end position="206"/>
    </location>
</feature>
<dbReference type="GO" id="GO:0017109">
    <property type="term" value="C:glutamate-cysteine ligase complex"/>
    <property type="evidence" value="ECO:0007669"/>
    <property type="project" value="TreeGrafter"/>
</dbReference>
<dbReference type="PANTHER" id="PTHR13295">
    <property type="entry name" value="GLUTAMATE CYSTEINE LIGASE REGULATORY SUBUNIT"/>
    <property type="match status" value="1"/>
</dbReference>
<organism evidence="10 11">
    <name type="scientific">Araneus ventricosus</name>
    <name type="common">Orbweaver spider</name>
    <name type="synonym">Epeira ventricosa</name>
    <dbReference type="NCBI Taxonomy" id="182803"/>
    <lineage>
        <taxon>Eukaryota</taxon>
        <taxon>Metazoa</taxon>
        <taxon>Ecdysozoa</taxon>
        <taxon>Arthropoda</taxon>
        <taxon>Chelicerata</taxon>
        <taxon>Arachnida</taxon>
        <taxon>Araneae</taxon>
        <taxon>Araneomorphae</taxon>
        <taxon>Entelegynae</taxon>
        <taxon>Araneoidea</taxon>
        <taxon>Araneidae</taxon>
        <taxon>Araneus</taxon>
    </lineage>
</organism>
<dbReference type="GO" id="GO:0006750">
    <property type="term" value="P:glutathione biosynthetic process"/>
    <property type="evidence" value="ECO:0007669"/>
    <property type="project" value="UniProtKB-UniPathway"/>
</dbReference>
<proteinExistence type="inferred from homology"/>
<dbReference type="InterPro" id="IPR032963">
    <property type="entry name" value="Gclm"/>
</dbReference>
<evidence type="ECO:0000256" key="4">
    <source>
        <dbReference type="ARBA" id="ARBA00022684"/>
    </source>
</evidence>
<keyword evidence="11" id="KW-1185">Reference proteome</keyword>
<keyword evidence="10" id="KW-0436">Ligase</keyword>
<dbReference type="GO" id="GO:0016874">
    <property type="term" value="F:ligase activity"/>
    <property type="evidence" value="ECO:0007669"/>
    <property type="project" value="UniProtKB-KW"/>
</dbReference>
<dbReference type="GO" id="GO:0035226">
    <property type="term" value="F:glutamate-cysteine ligase catalytic subunit binding"/>
    <property type="evidence" value="ECO:0007669"/>
    <property type="project" value="InterPro"/>
</dbReference>
<gene>
    <name evidence="10" type="primary">Gclm</name>
    <name evidence="10" type="ORF">AVEN_219511_1</name>
</gene>
<evidence type="ECO:0000256" key="8">
    <source>
        <dbReference type="ARBA" id="ARBA00032926"/>
    </source>
</evidence>
<evidence type="ECO:0000313" key="10">
    <source>
        <dbReference type="EMBL" id="GBL93400.1"/>
    </source>
</evidence>
<dbReference type="Pfam" id="PF00248">
    <property type="entry name" value="Aldo_ket_red"/>
    <property type="match status" value="1"/>
</dbReference>
<evidence type="ECO:0000256" key="5">
    <source>
        <dbReference type="ARBA" id="ARBA00030406"/>
    </source>
</evidence>
<evidence type="ECO:0000313" key="11">
    <source>
        <dbReference type="Proteomes" id="UP000499080"/>
    </source>
</evidence>
<dbReference type="GO" id="GO:0030234">
    <property type="term" value="F:enzyme regulator activity"/>
    <property type="evidence" value="ECO:0007669"/>
    <property type="project" value="TreeGrafter"/>
</dbReference>